<dbReference type="EMBL" id="CP125942">
    <property type="protein sequence ID" value="XAO44559.1"/>
    <property type="molecule type" value="Genomic_DNA"/>
</dbReference>
<keyword evidence="3" id="KW-0378">Hydrolase</keyword>
<feature type="transmembrane region" description="Helical" evidence="1">
    <location>
        <begin position="264"/>
        <end position="286"/>
    </location>
</feature>
<proteinExistence type="predicted"/>
<evidence type="ECO:0000313" key="4">
    <source>
        <dbReference type="Proteomes" id="UP001486888"/>
    </source>
</evidence>
<feature type="transmembrane region" description="Helical" evidence="1">
    <location>
        <begin position="204"/>
        <end position="223"/>
    </location>
</feature>
<name>A0AAU6WA22_9MICC</name>
<feature type="transmembrane region" description="Helical" evidence="1">
    <location>
        <begin position="132"/>
        <end position="154"/>
    </location>
</feature>
<keyword evidence="3" id="KW-0645">Protease</keyword>
<sequence length="298" mass="32076">MPVLRFGSRASIVCFAVLSLVLAWCVALPLWLGDGLNEPYFSTVASLMMFTPAAAALIVALLERRGSKFVRDTGIWPIRRPLRVVVAVVFAFVVPVLLVIQAPFVGTWLGVFPGDLENFALLHFVAGSKGPLLYLADQAALIVLAGLMNALLAIGEEVGWRGWLWPRLARSGKLGAILISGVIWGAWHAPLILLGYNYPFAPEWGVLAMCGACAVLGAFLGWIRSYSDSVWPAALAHGVFNASFGLTSLFMTLGAPLDTTQASILGWTGWILPGLIIAIILCVTAFRDRSKNVVSTVR</sequence>
<dbReference type="GO" id="GO:0080120">
    <property type="term" value="P:CAAX-box protein maturation"/>
    <property type="evidence" value="ECO:0007669"/>
    <property type="project" value="UniProtKB-ARBA"/>
</dbReference>
<organism evidence="3 4">
    <name type="scientific">Glutamicibacter ectropisis</name>
    <dbReference type="NCBI Taxonomy" id="3046593"/>
    <lineage>
        <taxon>Bacteria</taxon>
        <taxon>Bacillati</taxon>
        <taxon>Actinomycetota</taxon>
        <taxon>Actinomycetes</taxon>
        <taxon>Micrococcales</taxon>
        <taxon>Micrococcaceae</taxon>
        <taxon>Glutamicibacter</taxon>
    </lineage>
</organism>
<evidence type="ECO:0000313" key="3">
    <source>
        <dbReference type="EMBL" id="XAO44559.1"/>
    </source>
</evidence>
<reference evidence="3 4" key="1">
    <citation type="submission" date="2023-05" db="EMBL/GenBank/DDBJ databases">
        <title>Glutamicibacter sp. B1, complete genome.</title>
        <authorList>
            <person name="Long Y.H."/>
            <person name="Fang T."/>
            <person name="Li X.Y."/>
        </authorList>
    </citation>
    <scope>NUCLEOTIDE SEQUENCE [LARGE SCALE GENOMIC DNA]</scope>
    <source>
        <strain evidence="3 4">B1</strain>
    </source>
</reference>
<dbReference type="AlphaFoldDB" id="A0AAU6WA22"/>
<accession>A0AAU6WA22</accession>
<gene>
    <name evidence="3" type="ORF">QMQ05_09225</name>
</gene>
<dbReference type="GO" id="GO:0008237">
    <property type="term" value="F:metallopeptidase activity"/>
    <property type="evidence" value="ECO:0007669"/>
    <property type="project" value="UniProtKB-KW"/>
</dbReference>
<feature type="transmembrane region" description="Helical" evidence="1">
    <location>
        <begin position="174"/>
        <end position="198"/>
    </location>
</feature>
<feature type="transmembrane region" description="Helical" evidence="1">
    <location>
        <begin position="44"/>
        <end position="63"/>
    </location>
</feature>
<feature type="transmembrane region" description="Helical" evidence="1">
    <location>
        <begin position="12"/>
        <end position="32"/>
    </location>
</feature>
<keyword evidence="1" id="KW-0472">Membrane</keyword>
<dbReference type="InterPro" id="IPR003675">
    <property type="entry name" value="Rce1/LyrA-like_dom"/>
</dbReference>
<dbReference type="Pfam" id="PF02517">
    <property type="entry name" value="Rce1-like"/>
    <property type="match status" value="1"/>
</dbReference>
<dbReference type="KEGG" id="gey:QMQ05_09225"/>
<dbReference type="RefSeq" id="WP_345469438.1">
    <property type="nucleotide sequence ID" value="NZ_CP125942.1"/>
</dbReference>
<feature type="domain" description="CAAX prenyl protease 2/Lysostaphin resistance protein A-like" evidence="2">
    <location>
        <begin position="141"/>
        <end position="242"/>
    </location>
</feature>
<dbReference type="GO" id="GO:0004175">
    <property type="term" value="F:endopeptidase activity"/>
    <property type="evidence" value="ECO:0007669"/>
    <property type="project" value="UniProtKB-ARBA"/>
</dbReference>
<keyword evidence="3" id="KW-0482">Metalloprotease</keyword>
<dbReference type="PANTHER" id="PTHR35797:SF1">
    <property type="entry name" value="PROTEASE"/>
    <property type="match status" value="1"/>
</dbReference>
<dbReference type="PANTHER" id="PTHR35797">
    <property type="entry name" value="PROTEASE-RELATED"/>
    <property type="match status" value="1"/>
</dbReference>
<keyword evidence="4" id="KW-1185">Reference proteome</keyword>
<dbReference type="Proteomes" id="UP001486888">
    <property type="component" value="Chromosome"/>
</dbReference>
<feature type="transmembrane region" description="Helical" evidence="1">
    <location>
        <begin position="84"/>
        <end position="112"/>
    </location>
</feature>
<dbReference type="InterPro" id="IPR042150">
    <property type="entry name" value="MmRce1-like"/>
</dbReference>
<feature type="transmembrane region" description="Helical" evidence="1">
    <location>
        <begin position="230"/>
        <end position="252"/>
    </location>
</feature>
<evidence type="ECO:0000256" key="1">
    <source>
        <dbReference type="SAM" id="Phobius"/>
    </source>
</evidence>
<evidence type="ECO:0000259" key="2">
    <source>
        <dbReference type="Pfam" id="PF02517"/>
    </source>
</evidence>
<protein>
    <submittedName>
        <fullName evidence="3">CPBP family intramembrane metalloprotease</fullName>
        <ecNumber evidence="3">3.4.-.-</ecNumber>
    </submittedName>
</protein>
<keyword evidence="1" id="KW-0812">Transmembrane</keyword>
<keyword evidence="1" id="KW-1133">Transmembrane helix</keyword>
<dbReference type="EC" id="3.4.-.-" evidence="3"/>